<dbReference type="InterPro" id="IPR036179">
    <property type="entry name" value="Ig-like_dom_sf"/>
</dbReference>
<keyword evidence="2" id="KW-1015">Disulfide bond</keyword>
<dbReference type="SUPFAM" id="SSF48726">
    <property type="entry name" value="Immunoglobulin"/>
    <property type="match status" value="4"/>
</dbReference>
<dbReference type="InterPro" id="IPR003599">
    <property type="entry name" value="Ig_sub"/>
</dbReference>
<keyword evidence="7" id="KW-1185">Reference proteome</keyword>
<evidence type="ECO:0000256" key="4">
    <source>
        <dbReference type="SAM" id="MobiDB-lite"/>
    </source>
</evidence>
<dbReference type="GO" id="GO:0002764">
    <property type="term" value="P:immune response-regulating signaling pathway"/>
    <property type="evidence" value="ECO:0007669"/>
    <property type="project" value="TreeGrafter"/>
</dbReference>
<reference evidence="6" key="1">
    <citation type="submission" date="2023-06" db="EMBL/GenBank/DDBJ databases">
        <title>Reference genome for the Northern bat (Eptesicus nilssonii), a most northern bat species.</title>
        <authorList>
            <person name="Laine V.N."/>
            <person name="Pulliainen A.T."/>
            <person name="Lilley T.M."/>
        </authorList>
    </citation>
    <scope>NUCLEOTIDE SEQUENCE</scope>
    <source>
        <strain evidence="6">BLF_Eptnil</strain>
        <tissue evidence="6">Kidney</tissue>
    </source>
</reference>
<dbReference type="Proteomes" id="UP001177744">
    <property type="component" value="Unassembled WGS sequence"/>
</dbReference>
<proteinExistence type="predicted"/>
<evidence type="ECO:0000256" key="2">
    <source>
        <dbReference type="ARBA" id="ARBA00023157"/>
    </source>
</evidence>
<evidence type="ECO:0000313" key="7">
    <source>
        <dbReference type="Proteomes" id="UP001177744"/>
    </source>
</evidence>
<dbReference type="AlphaFoldDB" id="A0AA40LEG4"/>
<dbReference type="SMART" id="SM00408">
    <property type="entry name" value="IGc2"/>
    <property type="match status" value="4"/>
</dbReference>
<organism evidence="6 7">
    <name type="scientific">Cnephaeus nilssonii</name>
    <name type="common">Northern bat</name>
    <name type="synonym">Eptesicus nilssonii</name>
    <dbReference type="NCBI Taxonomy" id="3371016"/>
    <lineage>
        <taxon>Eukaryota</taxon>
        <taxon>Metazoa</taxon>
        <taxon>Chordata</taxon>
        <taxon>Craniata</taxon>
        <taxon>Vertebrata</taxon>
        <taxon>Euteleostomi</taxon>
        <taxon>Mammalia</taxon>
        <taxon>Eutheria</taxon>
        <taxon>Laurasiatheria</taxon>
        <taxon>Chiroptera</taxon>
        <taxon>Yangochiroptera</taxon>
        <taxon>Vespertilionidae</taxon>
        <taxon>Cnephaeus</taxon>
    </lineage>
</organism>
<dbReference type="InterPro" id="IPR050412">
    <property type="entry name" value="Ig-like_Receptors_ImmuneReg"/>
</dbReference>
<evidence type="ECO:0000313" key="6">
    <source>
        <dbReference type="EMBL" id="KAK1329730.1"/>
    </source>
</evidence>
<dbReference type="PANTHER" id="PTHR11738">
    <property type="entry name" value="MHC CLASS I NK CELL RECEPTOR"/>
    <property type="match status" value="1"/>
</dbReference>
<dbReference type="InterPro" id="IPR013783">
    <property type="entry name" value="Ig-like_fold"/>
</dbReference>
<accession>A0AA40LEG4</accession>
<evidence type="ECO:0000256" key="3">
    <source>
        <dbReference type="ARBA" id="ARBA00023319"/>
    </source>
</evidence>
<evidence type="ECO:0000256" key="1">
    <source>
        <dbReference type="ARBA" id="ARBA00022729"/>
    </source>
</evidence>
<dbReference type="InterPro" id="IPR003598">
    <property type="entry name" value="Ig_sub2"/>
</dbReference>
<sequence>MMEPEILLCFLPGARPKPSLRAEPGPVIPRGRPVTFVCRGPAGAEFFYLEKDAIPVFPDQISAPQDGSQGKEARFHIPAVSEDTAGRYQCVYQKGSGWSQLSEPLQLQMIEEDVSTPPSGASPGPAPCPSRVSVLRLPALLLTPSPGAPLPLHTGPSAFTPGSGPWSLVPSGHHGGLDPEPRLRGDTELSLLGWVGPELPATRWGQTHSRGPESFPSGRGCPALSPGQALWAQAMWVLPKPSLRAEPGPAIPRGRPVTFVCRGPAGAEFFYLEKDGIPVPPDRISGPQDGSQGREGRFHISAVSEDSAGRYQCLYEHVYGYSELSEPLQLQVTEEDVSTGPSDPALLPPRGPAQALPQGPARPCDPPGRPVTFVCRGPAGAGFFHLEKDGRPVRLDQKSASQDGTQGTEARFHIPFVLEDTAGYYQCFYHQGSDWSERSEPVQLQMTEEDVSTRSSGGSPGPAPCPSHVSVLGLPALLLTPSPGAPLPLHTGPSAFTPGSGPWSLVPSGHHGGLDPEPGLRGDTELSLLGWVGPDFQPPGALPKPSLRVELGPLLPWGRPVTLECRGPAGAEFFYLEKDGIPVPLDQISAPQNGSQGTEARFQIPAVSDDTAGRYQCFYAHVYGWSERSEPVQLQVTKEDLSAPPSGPASRDYTVENSIRLGLAGVALLILVAILVEAGLSQHTVPQGPQK</sequence>
<dbReference type="EMBL" id="JAULJE010000021">
    <property type="protein sequence ID" value="KAK1329730.1"/>
    <property type="molecule type" value="Genomic_DNA"/>
</dbReference>
<dbReference type="GO" id="GO:0005886">
    <property type="term" value="C:plasma membrane"/>
    <property type="evidence" value="ECO:0007669"/>
    <property type="project" value="TreeGrafter"/>
</dbReference>
<feature type="region of interest" description="Disordered" evidence="4">
    <location>
        <begin position="331"/>
        <end position="361"/>
    </location>
</feature>
<dbReference type="FunFam" id="2.60.40.10:FF:000049">
    <property type="entry name" value="Leukocyte immunoglobulin-like receptor subfamily B member 1"/>
    <property type="match status" value="4"/>
</dbReference>
<dbReference type="InterPro" id="IPR007110">
    <property type="entry name" value="Ig-like_dom"/>
</dbReference>
<keyword evidence="1" id="KW-0732">Signal</keyword>
<dbReference type="SMART" id="SM00409">
    <property type="entry name" value="IG"/>
    <property type="match status" value="4"/>
</dbReference>
<dbReference type="PANTHER" id="PTHR11738:SF129">
    <property type="entry name" value="LEUKOCYTE-ASSOCIATED IMMUNOGLOBULIN-LIKE RECEPTOR 1"/>
    <property type="match status" value="1"/>
</dbReference>
<dbReference type="Gene3D" id="2.60.40.10">
    <property type="entry name" value="Immunoglobulins"/>
    <property type="match status" value="4"/>
</dbReference>
<dbReference type="Pfam" id="PF13895">
    <property type="entry name" value="Ig_2"/>
    <property type="match status" value="2"/>
</dbReference>
<name>A0AA40LEG4_CNENI</name>
<comment type="caution">
    <text evidence="6">The sequence shown here is derived from an EMBL/GenBank/DDBJ whole genome shotgun (WGS) entry which is preliminary data.</text>
</comment>
<protein>
    <recommendedName>
        <fullName evidence="5">Ig-like domain-containing protein</fullName>
    </recommendedName>
</protein>
<evidence type="ECO:0000259" key="5">
    <source>
        <dbReference type="PROSITE" id="PS50835"/>
    </source>
</evidence>
<keyword evidence="3" id="KW-0393">Immunoglobulin domain</keyword>
<gene>
    <name evidence="6" type="ORF">QTO34_009913</name>
</gene>
<dbReference type="PROSITE" id="PS50835">
    <property type="entry name" value="IG_LIKE"/>
    <property type="match status" value="1"/>
</dbReference>
<feature type="domain" description="Ig-like" evidence="5">
    <location>
        <begin position="239"/>
        <end position="333"/>
    </location>
</feature>